<accession>A0A1J1IQ86</accession>
<name>A0A1J1IQ86_9DIPT</name>
<evidence type="ECO:0000313" key="1">
    <source>
        <dbReference type="EMBL" id="CRL00665.1"/>
    </source>
</evidence>
<dbReference type="AlphaFoldDB" id="A0A1J1IQ86"/>
<evidence type="ECO:0000313" key="2">
    <source>
        <dbReference type="Proteomes" id="UP000183832"/>
    </source>
</evidence>
<dbReference type="Proteomes" id="UP000183832">
    <property type="component" value="Unassembled WGS sequence"/>
</dbReference>
<protein>
    <submittedName>
        <fullName evidence="1">CLUMA_CG013925, isoform A</fullName>
    </submittedName>
</protein>
<proteinExistence type="predicted"/>
<sequence>MDIFAWCHAFAFSPAINDALALAQMPLHHQQSTTHCELIGKSTQNGESNRKKTFKRMYNEILQKAEFRARKFFAAVI</sequence>
<reference evidence="1 2" key="1">
    <citation type="submission" date="2015-04" db="EMBL/GenBank/DDBJ databases">
        <authorList>
            <person name="Syromyatnikov M.Y."/>
            <person name="Popov V.N."/>
        </authorList>
    </citation>
    <scope>NUCLEOTIDE SEQUENCE [LARGE SCALE GENOMIC DNA]</scope>
</reference>
<dbReference type="EMBL" id="CVRI01000054">
    <property type="protein sequence ID" value="CRL00665.1"/>
    <property type="molecule type" value="Genomic_DNA"/>
</dbReference>
<organism evidence="1 2">
    <name type="scientific">Clunio marinus</name>
    <dbReference type="NCBI Taxonomy" id="568069"/>
    <lineage>
        <taxon>Eukaryota</taxon>
        <taxon>Metazoa</taxon>
        <taxon>Ecdysozoa</taxon>
        <taxon>Arthropoda</taxon>
        <taxon>Hexapoda</taxon>
        <taxon>Insecta</taxon>
        <taxon>Pterygota</taxon>
        <taxon>Neoptera</taxon>
        <taxon>Endopterygota</taxon>
        <taxon>Diptera</taxon>
        <taxon>Nematocera</taxon>
        <taxon>Chironomoidea</taxon>
        <taxon>Chironomidae</taxon>
        <taxon>Clunio</taxon>
    </lineage>
</organism>
<keyword evidence="2" id="KW-1185">Reference proteome</keyword>
<gene>
    <name evidence="1" type="ORF">CLUMA_CG013925</name>
</gene>